<feature type="transmembrane region" description="Helical" evidence="7">
    <location>
        <begin position="117"/>
        <end position="138"/>
    </location>
</feature>
<feature type="transmembrane region" description="Helical" evidence="7">
    <location>
        <begin position="180"/>
        <end position="198"/>
    </location>
</feature>
<evidence type="ECO:0000256" key="2">
    <source>
        <dbReference type="ARBA" id="ARBA00022692"/>
    </source>
</evidence>
<feature type="region of interest" description="Disordered" evidence="6">
    <location>
        <begin position="249"/>
        <end position="366"/>
    </location>
</feature>
<dbReference type="Proteomes" id="UP001303647">
    <property type="component" value="Unassembled WGS sequence"/>
</dbReference>
<keyword evidence="4 7" id="KW-0472">Membrane</keyword>
<keyword evidence="10" id="KW-1185">Reference proteome</keyword>
<dbReference type="GO" id="GO:0016020">
    <property type="term" value="C:membrane"/>
    <property type="evidence" value="ECO:0007669"/>
    <property type="project" value="UniProtKB-SubCell"/>
</dbReference>
<evidence type="ECO:0000256" key="5">
    <source>
        <dbReference type="ARBA" id="ARBA00038359"/>
    </source>
</evidence>
<evidence type="ECO:0000256" key="4">
    <source>
        <dbReference type="ARBA" id="ARBA00023136"/>
    </source>
</evidence>
<proteinExistence type="inferred from homology"/>
<feature type="compositionally biased region" description="Basic residues" evidence="6">
    <location>
        <begin position="307"/>
        <end position="322"/>
    </location>
</feature>
<evidence type="ECO:0000256" key="6">
    <source>
        <dbReference type="SAM" id="MobiDB-lite"/>
    </source>
</evidence>
<reference evidence="9" key="2">
    <citation type="submission" date="2023-05" db="EMBL/GenBank/DDBJ databases">
        <authorList>
            <consortium name="Lawrence Berkeley National Laboratory"/>
            <person name="Steindorff A."/>
            <person name="Hensen N."/>
            <person name="Bonometti L."/>
            <person name="Westerberg I."/>
            <person name="Brannstrom I.O."/>
            <person name="Guillou S."/>
            <person name="Cros-Aarteil S."/>
            <person name="Calhoun S."/>
            <person name="Haridas S."/>
            <person name="Kuo A."/>
            <person name="Mondo S."/>
            <person name="Pangilinan J."/>
            <person name="Riley R."/>
            <person name="Labutti K."/>
            <person name="Andreopoulos B."/>
            <person name="Lipzen A."/>
            <person name="Chen C."/>
            <person name="Yanf M."/>
            <person name="Daum C."/>
            <person name="Ng V."/>
            <person name="Clum A."/>
            <person name="Ohm R."/>
            <person name="Martin F."/>
            <person name="Silar P."/>
            <person name="Natvig D."/>
            <person name="Lalanne C."/>
            <person name="Gautier V."/>
            <person name="Ament-Velasquez S.L."/>
            <person name="Kruys A."/>
            <person name="Hutchinson M.I."/>
            <person name="Powell A.J."/>
            <person name="Barry K."/>
            <person name="Miller A.N."/>
            <person name="Grigoriev I.V."/>
            <person name="Debuchy R."/>
            <person name="Gladieux P."/>
            <person name="Thoren M.H."/>
            <person name="Johannesson H."/>
        </authorList>
    </citation>
    <scope>NUCLEOTIDE SEQUENCE</scope>
    <source>
        <strain evidence="9">CBS 359.72</strain>
    </source>
</reference>
<feature type="transmembrane region" description="Helical" evidence="7">
    <location>
        <begin position="43"/>
        <end position="64"/>
    </location>
</feature>
<dbReference type="Pfam" id="PF20684">
    <property type="entry name" value="Fung_rhodopsin"/>
    <property type="match status" value="1"/>
</dbReference>
<dbReference type="InterPro" id="IPR052337">
    <property type="entry name" value="SAT4-like"/>
</dbReference>
<comment type="similarity">
    <text evidence="5">Belongs to the SAT4 family.</text>
</comment>
<feature type="domain" description="Rhodopsin" evidence="8">
    <location>
        <begin position="23"/>
        <end position="243"/>
    </location>
</feature>
<gene>
    <name evidence="9" type="ORF">C7999DRAFT_44681</name>
</gene>
<evidence type="ECO:0000313" key="10">
    <source>
        <dbReference type="Proteomes" id="UP001303647"/>
    </source>
</evidence>
<keyword evidence="3 7" id="KW-1133">Transmembrane helix</keyword>
<dbReference type="PANTHER" id="PTHR33048:SF42">
    <property type="entry name" value="INTEGRAL MEMBRANE PROTEIN"/>
    <property type="match status" value="1"/>
</dbReference>
<evidence type="ECO:0000313" key="9">
    <source>
        <dbReference type="EMBL" id="KAK4243537.1"/>
    </source>
</evidence>
<keyword evidence="2 7" id="KW-0812">Transmembrane</keyword>
<evidence type="ECO:0000256" key="7">
    <source>
        <dbReference type="SAM" id="Phobius"/>
    </source>
</evidence>
<protein>
    <recommendedName>
        <fullName evidence="8">Rhodopsin domain-containing protein</fullName>
    </recommendedName>
</protein>
<feature type="transmembrane region" description="Helical" evidence="7">
    <location>
        <begin position="218"/>
        <end position="238"/>
    </location>
</feature>
<evidence type="ECO:0000256" key="3">
    <source>
        <dbReference type="ARBA" id="ARBA00022989"/>
    </source>
</evidence>
<dbReference type="PANTHER" id="PTHR33048">
    <property type="entry name" value="PTH11-LIKE INTEGRAL MEMBRANE PROTEIN (AFU_ORTHOLOGUE AFUA_5G11245)"/>
    <property type="match status" value="1"/>
</dbReference>
<comment type="subcellular location">
    <subcellularLocation>
        <location evidence="1">Membrane</location>
        <topology evidence="1">Multi-pass membrane protein</topology>
    </subcellularLocation>
</comment>
<dbReference type="EMBL" id="MU857806">
    <property type="protein sequence ID" value="KAK4243537.1"/>
    <property type="molecule type" value="Genomic_DNA"/>
</dbReference>
<evidence type="ECO:0000256" key="1">
    <source>
        <dbReference type="ARBA" id="ARBA00004141"/>
    </source>
</evidence>
<feature type="compositionally biased region" description="Basic residues" evidence="6">
    <location>
        <begin position="338"/>
        <end position="351"/>
    </location>
</feature>
<reference evidence="9" key="1">
    <citation type="journal article" date="2023" name="Mol. Phylogenet. Evol.">
        <title>Genome-scale phylogeny and comparative genomics of the fungal order Sordariales.</title>
        <authorList>
            <person name="Hensen N."/>
            <person name="Bonometti L."/>
            <person name="Westerberg I."/>
            <person name="Brannstrom I.O."/>
            <person name="Guillou S."/>
            <person name="Cros-Aarteil S."/>
            <person name="Calhoun S."/>
            <person name="Haridas S."/>
            <person name="Kuo A."/>
            <person name="Mondo S."/>
            <person name="Pangilinan J."/>
            <person name="Riley R."/>
            <person name="LaButti K."/>
            <person name="Andreopoulos B."/>
            <person name="Lipzen A."/>
            <person name="Chen C."/>
            <person name="Yan M."/>
            <person name="Daum C."/>
            <person name="Ng V."/>
            <person name="Clum A."/>
            <person name="Steindorff A."/>
            <person name="Ohm R.A."/>
            <person name="Martin F."/>
            <person name="Silar P."/>
            <person name="Natvig D.O."/>
            <person name="Lalanne C."/>
            <person name="Gautier V."/>
            <person name="Ament-Velasquez S.L."/>
            <person name="Kruys A."/>
            <person name="Hutchinson M.I."/>
            <person name="Powell A.J."/>
            <person name="Barry K."/>
            <person name="Miller A.N."/>
            <person name="Grigoriev I.V."/>
            <person name="Debuchy R."/>
            <person name="Gladieux P."/>
            <person name="Hiltunen Thoren M."/>
            <person name="Johannesson H."/>
        </authorList>
    </citation>
    <scope>NUCLEOTIDE SEQUENCE</scope>
    <source>
        <strain evidence="9">CBS 359.72</strain>
    </source>
</reference>
<evidence type="ECO:0000259" key="8">
    <source>
        <dbReference type="Pfam" id="PF20684"/>
    </source>
</evidence>
<dbReference type="AlphaFoldDB" id="A0AAN7CLM0"/>
<feature type="compositionally biased region" description="Low complexity" evidence="6">
    <location>
        <begin position="323"/>
        <end position="332"/>
    </location>
</feature>
<organism evidence="9 10">
    <name type="scientific">Corynascus novoguineensis</name>
    <dbReference type="NCBI Taxonomy" id="1126955"/>
    <lineage>
        <taxon>Eukaryota</taxon>
        <taxon>Fungi</taxon>
        <taxon>Dikarya</taxon>
        <taxon>Ascomycota</taxon>
        <taxon>Pezizomycotina</taxon>
        <taxon>Sordariomycetes</taxon>
        <taxon>Sordariomycetidae</taxon>
        <taxon>Sordariales</taxon>
        <taxon>Chaetomiaceae</taxon>
        <taxon>Corynascus</taxon>
    </lineage>
</organism>
<feature type="transmembrane region" description="Helical" evidence="7">
    <location>
        <begin position="76"/>
        <end position="97"/>
    </location>
</feature>
<name>A0AAN7CLM0_9PEZI</name>
<accession>A0AAN7CLM0</accession>
<dbReference type="InterPro" id="IPR049326">
    <property type="entry name" value="Rhodopsin_dom_fungi"/>
</dbReference>
<sequence length="397" mass="43609">MAISKINSTIWLLTALSSVFLALRVYCKFKRHRGLWWDDYLLIGSWLAFVADCAFFSASITLGLGRPLTQFNFANLGNFLLFFSNFAGSFSILAALWSKTSFAVTVLRISTGWIRAFVWFIIITVNACLGVAIAITWAQYMPIEKVWHPYLEGTCWPKIVQIRYNIFTAVYSGAMDIEKVGVMVAMSMGIFAGITSIVKITQLPSISNATFTEATTQLVILAAAESAITIVAASIPILRALVRDSGMRPPPDPPSFYHPLESTTSASINGGGDADGMAHWSSMYAGAPGERGTGRSHVVISSTGRDGHRRSGSRTNHSRSRSRSTASSSGWSKEVQLHHHHPPHQHQHRRTQSSLGLPPTPPPGKIVTTEEVVVEYANNTISSRSPKYLGYGYRLRI</sequence>
<comment type="caution">
    <text evidence="9">The sequence shown here is derived from an EMBL/GenBank/DDBJ whole genome shotgun (WGS) entry which is preliminary data.</text>
</comment>